<dbReference type="OrthoDB" id="3400812at2"/>
<dbReference type="InterPro" id="IPR011059">
    <property type="entry name" value="Metal-dep_hydrolase_composite"/>
</dbReference>
<dbReference type="Gene3D" id="2.30.40.10">
    <property type="entry name" value="Urease, subunit C, domain 1"/>
    <property type="match status" value="1"/>
</dbReference>
<sequence>MPTIHAADLLVTGDRRLSVPGGAVLVDGRELAALGSYEELVAAHPTARVRRWPGLLTPGLVNRYGPELLAQAYHPDPREADELGTEPITGEGLAALAMTEARWGASARRGVQRMFAHGTVAVAGALWRPAVVDAVRRAGLTETERSADPVGPPALDPLAGRGLAAAIPRPLPSVGGDATFAVFDVPDEAALAERGAAACVATVLGGRLVYRGR</sequence>
<keyword evidence="3" id="KW-0862">Zinc</keyword>
<proteinExistence type="predicted"/>
<dbReference type="GO" id="GO:0046872">
    <property type="term" value="F:metal ion binding"/>
    <property type="evidence" value="ECO:0007669"/>
    <property type="project" value="UniProtKB-KW"/>
</dbReference>
<name>A0A3M0HZW5_9ACTN</name>
<evidence type="ECO:0000313" key="6">
    <source>
        <dbReference type="Proteomes" id="UP000270471"/>
    </source>
</evidence>
<accession>A0A3M0HZW5</accession>
<gene>
    <name evidence="5" type="ORF">CTZ28_30805</name>
</gene>
<dbReference type="RefSeq" id="WP_121893031.1">
    <property type="nucleotide sequence ID" value="NZ_PENI01000024.1"/>
</dbReference>
<reference evidence="5 6" key="1">
    <citation type="submission" date="2017-11" db="EMBL/GenBank/DDBJ databases">
        <title>Draft genome of actinobacteria isolated from guarana (Paullinia cupana (Mart.) Ducke.</title>
        <authorList>
            <person name="Siqueira K.A."/>
            <person name="Liotti R.G."/>
            <person name="Mendes T.A.O."/>
            <person name="Soares M.A."/>
        </authorList>
    </citation>
    <scope>NUCLEOTIDE SEQUENCE [LARGE SCALE GENOMIC DNA]</scope>
    <source>
        <strain evidence="5 6">193</strain>
    </source>
</reference>
<dbReference type="SUPFAM" id="SSF51338">
    <property type="entry name" value="Composite domain of metallo-dependent hydrolases"/>
    <property type="match status" value="1"/>
</dbReference>
<evidence type="ECO:0000256" key="3">
    <source>
        <dbReference type="ARBA" id="ARBA00022833"/>
    </source>
</evidence>
<evidence type="ECO:0000256" key="2">
    <source>
        <dbReference type="ARBA" id="ARBA00022801"/>
    </source>
</evidence>
<organism evidence="5 6">
    <name type="scientific">Streptomyces shenzhenensis</name>
    <dbReference type="NCBI Taxonomy" id="943815"/>
    <lineage>
        <taxon>Bacteria</taxon>
        <taxon>Bacillati</taxon>
        <taxon>Actinomycetota</taxon>
        <taxon>Actinomycetes</taxon>
        <taxon>Kitasatosporales</taxon>
        <taxon>Streptomycetaceae</taxon>
        <taxon>Streptomyces</taxon>
    </lineage>
</organism>
<dbReference type="Proteomes" id="UP000270471">
    <property type="component" value="Unassembled WGS sequence"/>
</dbReference>
<keyword evidence="1" id="KW-0479">Metal-binding</keyword>
<evidence type="ECO:0000256" key="1">
    <source>
        <dbReference type="ARBA" id="ARBA00022723"/>
    </source>
</evidence>
<dbReference type="Gene3D" id="3.20.20.140">
    <property type="entry name" value="Metal-dependent hydrolases"/>
    <property type="match status" value="1"/>
</dbReference>
<evidence type="ECO:0000313" key="5">
    <source>
        <dbReference type="EMBL" id="RMB82225.1"/>
    </source>
</evidence>
<keyword evidence="6" id="KW-1185">Reference proteome</keyword>
<comment type="caution">
    <text evidence="5">The sequence shown here is derived from an EMBL/GenBank/DDBJ whole genome shotgun (WGS) entry which is preliminary data.</text>
</comment>
<feature type="domain" description="Aminodeoxyfutalosine deaminase/Imidazolonepropionase-like composite" evidence="4">
    <location>
        <begin position="22"/>
        <end position="47"/>
    </location>
</feature>
<keyword evidence="2" id="KW-0378">Hydrolase</keyword>
<evidence type="ECO:0000259" key="4">
    <source>
        <dbReference type="Pfam" id="PF22039"/>
    </source>
</evidence>
<dbReference type="InterPro" id="IPR054418">
    <property type="entry name" value="MQNX/HUTI_composite_N"/>
</dbReference>
<dbReference type="Pfam" id="PF22039">
    <property type="entry name" value="HUTI_composite_bact"/>
    <property type="match status" value="1"/>
</dbReference>
<dbReference type="GO" id="GO:0016810">
    <property type="term" value="F:hydrolase activity, acting on carbon-nitrogen (but not peptide) bonds"/>
    <property type="evidence" value="ECO:0007669"/>
    <property type="project" value="InterPro"/>
</dbReference>
<dbReference type="EMBL" id="PENI01000024">
    <property type="protein sequence ID" value="RMB82225.1"/>
    <property type="molecule type" value="Genomic_DNA"/>
</dbReference>
<dbReference type="AlphaFoldDB" id="A0A3M0HZW5"/>
<protein>
    <recommendedName>
        <fullName evidence="4">Aminodeoxyfutalosine deaminase/Imidazolonepropionase-like composite domain-containing protein</fullName>
    </recommendedName>
</protein>